<evidence type="ECO:0000256" key="1">
    <source>
        <dbReference type="SAM" id="MobiDB-lite"/>
    </source>
</evidence>
<organism evidence="2 3">
    <name type="scientific">Ficus carica</name>
    <name type="common">Common fig</name>
    <dbReference type="NCBI Taxonomy" id="3494"/>
    <lineage>
        <taxon>Eukaryota</taxon>
        <taxon>Viridiplantae</taxon>
        <taxon>Streptophyta</taxon>
        <taxon>Embryophyta</taxon>
        <taxon>Tracheophyta</taxon>
        <taxon>Spermatophyta</taxon>
        <taxon>Magnoliopsida</taxon>
        <taxon>eudicotyledons</taxon>
        <taxon>Gunneridae</taxon>
        <taxon>Pentapetalae</taxon>
        <taxon>rosids</taxon>
        <taxon>fabids</taxon>
        <taxon>Rosales</taxon>
        <taxon>Moraceae</taxon>
        <taxon>Ficeae</taxon>
        <taxon>Ficus</taxon>
    </lineage>
</organism>
<evidence type="ECO:0000313" key="2">
    <source>
        <dbReference type="EMBL" id="GMN48206.1"/>
    </source>
</evidence>
<sequence length="218" mass="24697">MDRCHVSMVRYQGTLGEQVAEIGDVMCSSWLCVRRQAADWESCQDAATSFARGTPCYLLRVLSNPGTWQTLNRDCYRELSKTADRDCFTAQFEKNREAQARIQPGKRPSRGPGHLTSERRRCEVGTDFADGPGYPTRPEARQCNRSRSLHVNGLLVYRKADREMVDRAGDRPVYSVDYFISAVTLLYLTALREEIEIPNYMELIVPGPNDLPSRSPLG</sequence>
<dbReference type="EMBL" id="BTGU01000027">
    <property type="protein sequence ID" value="GMN48206.1"/>
    <property type="molecule type" value="Genomic_DNA"/>
</dbReference>
<dbReference type="AlphaFoldDB" id="A0AA88D9M1"/>
<accession>A0AA88D9M1</accession>
<proteinExistence type="predicted"/>
<gene>
    <name evidence="2" type="ORF">TIFTF001_017392</name>
</gene>
<feature type="region of interest" description="Disordered" evidence="1">
    <location>
        <begin position="97"/>
        <end position="118"/>
    </location>
</feature>
<name>A0AA88D9M1_FICCA</name>
<comment type="caution">
    <text evidence="2">The sequence shown here is derived from an EMBL/GenBank/DDBJ whole genome shotgun (WGS) entry which is preliminary data.</text>
</comment>
<protein>
    <submittedName>
        <fullName evidence="2">Uncharacterized protein</fullName>
    </submittedName>
</protein>
<reference evidence="2" key="1">
    <citation type="submission" date="2023-07" db="EMBL/GenBank/DDBJ databases">
        <title>draft genome sequence of fig (Ficus carica).</title>
        <authorList>
            <person name="Takahashi T."/>
            <person name="Nishimura K."/>
        </authorList>
    </citation>
    <scope>NUCLEOTIDE SEQUENCE</scope>
</reference>
<evidence type="ECO:0000313" key="3">
    <source>
        <dbReference type="Proteomes" id="UP001187192"/>
    </source>
</evidence>
<keyword evidence="3" id="KW-1185">Reference proteome</keyword>
<dbReference type="Proteomes" id="UP001187192">
    <property type="component" value="Unassembled WGS sequence"/>
</dbReference>